<keyword evidence="3" id="KW-1185">Reference proteome</keyword>
<proteinExistence type="predicted"/>
<evidence type="ECO:0000313" key="2">
    <source>
        <dbReference type="EMBL" id="PSS12880.1"/>
    </source>
</evidence>
<dbReference type="EMBL" id="KZ679014">
    <property type="protein sequence ID" value="PSS12880.1"/>
    <property type="molecule type" value="Genomic_DNA"/>
</dbReference>
<sequence length="389" mass="45176">MRRDALQDDIPDFLLNSPYLPVYDGRYDAPRGPQKPASIFDLLRPRRPRSVITWTVRIAILLILFSITRSFIVRRWFSGPRCLFSEPITPPTSSLEREDIDWSRYAYAQYVTNADYLCNSLMIFETLHRLGSKADRLMLYPSNFNLTSEDFSGRLLLQARDKYGAKLVPIEVQHRWNAYPIWADSYTKLLVFNQTQYSRLLILDSDAIILKPMDELFFIPSTAAAMPRAYWLEEPLLSSHIMVVEPSSHSFKRVQKAIKNAVYGTYDMEIANHLFGGSCLVLPHRQYALLTGEFRSKDHARYLRDSPHPWDPETAIREAKLVHFSDYPLEKPWLLSPPKDWEAAIPECGTAGPRIADCRARDIWLDLYQEFRDRRESVCGLKVGYDEML</sequence>
<keyword evidence="2" id="KW-0808">Transferase</keyword>
<feature type="transmembrane region" description="Helical" evidence="1">
    <location>
        <begin position="51"/>
        <end position="72"/>
    </location>
</feature>
<dbReference type="Proteomes" id="UP000241818">
    <property type="component" value="Unassembled WGS sequence"/>
</dbReference>
<evidence type="ECO:0000256" key="1">
    <source>
        <dbReference type="SAM" id="Phobius"/>
    </source>
</evidence>
<evidence type="ECO:0000313" key="3">
    <source>
        <dbReference type="Proteomes" id="UP000241818"/>
    </source>
</evidence>
<dbReference type="PANTHER" id="PTHR11183">
    <property type="entry name" value="GLYCOGENIN SUBFAMILY MEMBER"/>
    <property type="match status" value="1"/>
</dbReference>
<dbReference type="OrthoDB" id="2014201at2759"/>
<dbReference type="RefSeq" id="XP_024718871.1">
    <property type="nucleotide sequence ID" value="XM_024862810.1"/>
</dbReference>
<protein>
    <submittedName>
        <fullName evidence="2">Glycosyltransferase family 8 protein</fullName>
    </submittedName>
</protein>
<dbReference type="GeneID" id="36570891"/>
<keyword evidence="1" id="KW-1133">Transmembrane helix</keyword>
<dbReference type="InterPro" id="IPR029044">
    <property type="entry name" value="Nucleotide-diphossugar_trans"/>
</dbReference>
<dbReference type="GO" id="GO:0016740">
    <property type="term" value="F:transferase activity"/>
    <property type="evidence" value="ECO:0007669"/>
    <property type="project" value="UniProtKB-KW"/>
</dbReference>
<name>A0A2T3AW72_AMORE</name>
<keyword evidence="1" id="KW-0472">Membrane</keyword>
<dbReference type="Gene3D" id="3.90.550.10">
    <property type="entry name" value="Spore Coat Polysaccharide Biosynthesis Protein SpsA, Chain A"/>
    <property type="match status" value="1"/>
</dbReference>
<dbReference type="AlphaFoldDB" id="A0A2T3AW72"/>
<dbReference type="STRING" id="857342.A0A2T3AW72"/>
<dbReference type="InterPro" id="IPR050587">
    <property type="entry name" value="GNT1/Glycosyltrans_8"/>
</dbReference>
<keyword evidence="1" id="KW-0812">Transmembrane</keyword>
<dbReference type="FunCoup" id="A0A2T3AW72">
    <property type="interactions" value="13"/>
</dbReference>
<reference evidence="2 3" key="1">
    <citation type="journal article" date="2018" name="New Phytol.">
        <title>Comparative genomics and transcriptomics depict ericoid mycorrhizal fungi as versatile saprotrophs and plant mutualists.</title>
        <authorList>
            <person name="Martino E."/>
            <person name="Morin E."/>
            <person name="Grelet G.A."/>
            <person name="Kuo A."/>
            <person name="Kohler A."/>
            <person name="Daghino S."/>
            <person name="Barry K.W."/>
            <person name="Cichocki N."/>
            <person name="Clum A."/>
            <person name="Dockter R.B."/>
            <person name="Hainaut M."/>
            <person name="Kuo R.C."/>
            <person name="LaButti K."/>
            <person name="Lindahl B.D."/>
            <person name="Lindquist E.A."/>
            <person name="Lipzen A."/>
            <person name="Khouja H.R."/>
            <person name="Magnuson J."/>
            <person name="Murat C."/>
            <person name="Ohm R.A."/>
            <person name="Singer S.W."/>
            <person name="Spatafora J.W."/>
            <person name="Wang M."/>
            <person name="Veneault-Fourrey C."/>
            <person name="Henrissat B."/>
            <person name="Grigoriev I.V."/>
            <person name="Martin F.M."/>
            <person name="Perotto S."/>
        </authorList>
    </citation>
    <scope>NUCLEOTIDE SEQUENCE [LARGE SCALE GENOMIC DNA]</scope>
    <source>
        <strain evidence="2 3">ATCC 22711</strain>
    </source>
</reference>
<gene>
    <name evidence="2" type="ORF">M430DRAFT_143296</name>
</gene>
<organism evidence="2 3">
    <name type="scientific">Amorphotheca resinae ATCC 22711</name>
    <dbReference type="NCBI Taxonomy" id="857342"/>
    <lineage>
        <taxon>Eukaryota</taxon>
        <taxon>Fungi</taxon>
        <taxon>Dikarya</taxon>
        <taxon>Ascomycota</taxon>
        <taxon>Pezizomycotina</taxon>
        <taxon>Leotiomycetes</taxon>
        <taxon>Helotiales</taxon>
        <taxon>Amorphothecaceae</taxon>
        <taxon>Amorphotheca</taxon>
    </lineage>
</organism>
<accession>A0A2T3AW72</accession>
<dbReference type="SUPFAM" id="SSF53448">
    <property type="entry name" value="Nucleotide-diphospho-sugar transferases"/>
    <property type="match status" value="1"/>
</dbReference>
<dbReference type="InParanoid" id="A0A2T3AW72"/>